<reference evidence="1" key="1">
    <citation type="submission" date="2023-05" db="EMBL/GenBank/DDBJ databases">
        <authorList>
            <person name="Stuckert A."/>
        </authorList>
    </citation>
    <scope>NUCLEOTIDE SEQUENCE</scope>
</reference>
<dbReference type="EMBL" id="CATNWA010015222">
    <property type="protein sequence ID" value="CAI9580891.1"/>
    <property type="molecule type" value="Genomic_DNA"/>
</dbReference>
<gene>
    <name evidence="1" type="ORF">SPARVUS_LOCUS9371779</name>
</gene>
<evidence type="ECO:0000313" key="2">
    <source>
        <dbReference type="Proteomes" id="UP001162483"/>
    </source>
</evidence>
<evidence type="ECO:0000313" key="1">
    <source>
        <dbReference type="EMBL" id="CAI9580891.1"/>
    </source>
</evidence>
<protein>
    <submittedName>
        <fullName evidence="1">Uncharacterized protein</fullName>
    </submittedName>
</protein>
<name>A0ABN9EBH6_9NEOB</name>
<proteinExistence type="predicted"/>
<accession>A0ABN9EBH6</accession>
<organism evidence="1 2">
    <name type="scientific">Staurois parvus</name>
    <dbReference type="NCBI Taxonomy" id="386267"/>
    <lineage>
        <taxon>Eukaryota</taxon>
        <taxon>Metazoa</taxon>
        <taxon>Chordata</taxon>
        <taxon>Craniata</taxon>
        <taxon>Vertebrata</taxon>
        <taxon>Euteleostomi</taxon>
        <taxon>Amphibia</taxon>
        <taxon>Batrachia</taxon>
        <taxon>Anura</taxon>
        <taxon>Neobatrachia</taxon>
        <taxon>Ranoidea</taxon>
        <taxon>Ranidae</taxon>
        <taxon>Staurois</taxon>
    </lineage>
</organism>
<comment type="caution">
    <text evidence="1">The sequence shown here is derived from an EMBL/GenBank/DDBJ whole genome shotgun (WGS) entry which is preliminary data.</text>
</comment>
<keyword evidence="2" id="KW-1185">Reference proteome</keyword>
<dbReference type="Proteomes" id="UP001162483">
    <property type="component" value="Unassembled WGS sequence"/>
</dbReference>
<sequence length="84" mass="9516">MIGCSAKMITNALKCNQNLKDVEKNYHSITTAWKTANGKDSANNQLQEDQRRSKVTCEYCYKLEDAYVKPSLYVQEAPPAKSHC</sequence>